<keyword evidence="8" id="KW-1133">Transmembrane helix</keyword>
<keyword evidence="4" id="KW-1003">Cell membrane</keyword>
<keyword evidence="3" id="KW-0813">Transport</keyword>
<accession>A0AA37S906</accession>
<evidence type="ECO:0000256" key="2">
    <source>
        <dbReference type="ARBA" id="ARBA00006555"/>
    </source>
</evidence>
<evidence type="ECO:0000256" key="7">
    <source>
        <dbReference type="ARBA" id="ARBA00022927"/>
    </source>
</evidence>
<evidence type="ECO:0000256" key="1">
    <source>
        <dbReference type="ARBA" id="ARBA00004383"/>
    </source>
</evidence>
<evidence type="ECO:0000256" key="8">
    <source>
        <dbReference type="ARBA" id="ARBA00022989"/>
    </source>
</evidence>
<feature type="compositionally biased region" description="Polar residues" evidence="10">
    <location>
        <begin position="150"/>
        <end position="162"/>
    </location>
</feature>
<dbReference type="RefSeq" id="WP_284379082.1">
    <property type="nucleotide sequence ID" value="NZ_BSNM01000003.1"/>
</dbReference>
<dbReference type="GO" id="GO:0098797">
    <property type="term" value="C:plasma membrane protein complex"/>
    <property type="evidence" value="ECO:0007669"/>
    <property type="project" value="TreeGrafter"/>
</dbReference>
<evidence type="ECO:0000256" key="9">
    <source>
        <dbReference type="ARBA" id="ARBA00023136"/>
    </source>
</evidence>
<reference evidence="12" key="1">
    <citation type="journal article" date="2014" name="Int. J. Syst. Evol. Microbiol.">
        <title>Complete genome sequence of Corynebacterium casei LMG S-19264T (=DSM 44701T), isolated from a smear-ripened cheese.</title>
        <authorList>
            <consortium name="US DOE Joint Genome Institute (JGI-PGF)"/>
            <person name="Walter F."/>
            <person name="Albersmeier A."/>
            <person name="Kalinowski J."/>
            <person name="Ruckert C."/>
        </authorList>
    </citation>
    <scope>NUCLEOTIDE SEQUENCE</scope>
    <source>
        <strain evidence="12">NBRC 110071</strain>
    </source>
</reference>
<dbReference type="InterPro" id="IPR051045">
    <property type="entry name" value="TonB-dependent_transducer"/>
</dbReference>
<gene>
    <name evidence="12" type="primary">tonB</name>
    <name evidence="12" type="ORF">GCM10007876_08120</name>
</gene>
<dbReference type="PANTHER" id="PTHR33446:SF2">
    <property type="entry name" value="PROTEIN TONB"/>
    <property type="match status" value="1"/>
</dbReference>
<dbReference type="Proteomes" id="UP001161389">
    <property type="component" value="Unassembled WGS sequence"/>
</dbReference>
<organism evidence="12 13">
    <name type="scientific">Litoribrevibacter albus</name>
    <dbReference type="NCBI Taxonomy" id="1473156"/>
    <lineage>
        <taxon>Bacteria</taxon>
        <taxon>Pseudomonadati</taxon>
        <taxon>Pseudomonadota</taxon>
        <taxon>Gammaproteobacteria</taxon>
        <taxon>Oceanospirillales</taxon>
        <taxon>Oceanospirillaceae</taxon>
        <taxon>Litoribrevibacter</taxon>
    </lineage>
</organism>
<dbReference type="InterPro" id="IPR006260">
    <property type="entry name" value="TonB/TolA_C"/>
</dbReference>
<evidence type="ECO:0000256" key="3">
    <source>
        <dbReference type="ARBA" id="ARBA00022448"/>
    </source>
</evidence>
<evidence type="ECO:0000256" key="5">
    <source>
        <dbReference type="ARBA" id="ARBA00022519"/>
    </source>
</evidence>
<evidence type="ECO:0000313" key="12">
    <source>
        <dbReference type="EMBL" id="GLQ30334.1"/>
    </source>
</evidence>
<sequence length="258" mass="28484">MKVFVVRLFSVCLALLLHAAFISYLNQYERQQVSSGQVSNSTLALSFSFSSPLIERAEASIPKQIAIEEPIEAPVHRQTMDVVDVQRTEPVSDIPETAVIETAVIEKEIAKTNSPMNKDDLKTADADLKDSETDDPDALNSEKNEAETESIANQASEVSNQSGVHQDIILDPQFKSDPQPPVYPRLARKRGQEGVVWLDVWLDSRGEQTKLEVYDSSGVGSLDQAAIDAVSQWQFVPKHAAGMTIASRVRIPVHFVLN</sequence>
<keyword evidence="6" id="KW-0812">Transmembrane</keyword>
<dbReference type="NCBIfam" id="TIGR01352">
    <property type="entry name" value="tonB_Cterm"/>
    <property type="match status" value="1"/>
</dbReference>
<protein>
    <submittedName>
        <fullName evidence="12">Protein TonB</fullName>
    </submittedName>
</protein>
<feature type="domain" description="TonB C-terminal" evidence="11">
    <location>
        <begin position="168"/>
        <end position="258"/>
    </location>
</feature>
<evidence type="ECO:0000256" key="6">
    <source>
        <dbReference type="ARBA" id="ARBA00022692"/>
    </source>
</evidence>
<dbReference type="Gene3D" id="3.30.1150.10">
    <property type="match status" value="1"/>
</dbReference>
<evidence type="ECO:0000313" key="13">
    <source>
        <dbReference type="Proteomes" id="UP001161389"/>
    </source>
</evidence>
<dbReference type="GO" id="GO:0055085">
    <property type="term" value="P:transmembrane transport"/>
    <property type="evidence" value="ECO:0007669"/>
    <property type="project" value="InterPro"/>
</dbReference>
<dbReference type="PANTHER" id="PTHR33446">
    <property type="entry name" value="PROTEIN TONB-RELATED"/>
    <property type="match status" value="1"/>
</dbReference>
<dbReference type="SUPFAM" id="SSF74653">
    <property type="entry name" value="TolA/TonB C-terminal domain"/>
    <property type="match status" value="1"/>
</dbReference>
<name>A0AA37S906_9GAMM</name>
<dbReference type="GO" id="GO:0015031">
    <property type="term" value="P:protein transport"/>
    <property type="evidence" value="ECO:0007669"/>
    <property type="project" value="UniProtKB-KW"/>
</dbReference>
<evidence type="ECO:0000259" key="11">
    <source>
        <dbReference type="PROSITE" id="PS52015"/>
    </source>
</evidence>
<keyword evidence="7" id="KW-0653">Protein transport</keyword>
<keyword evidence="5" id="KW-0997">Cell inner membrane</keyword>
<evidence type="ECO:0000256" key="10">
    <source>
        <dbReference type="SAM" id="MobiDB-lite"/>
    </source>
</evidence>
<dbReference type="GO" id="GO:0031992">
    <property type="term" value="F:energy transducer activity"/>
    <property type="evidence" value="ECO:0007669"/>
    <property type="project" value="TreeGrafter"/>
</dbReference>
<comment type="similarity">
    <text evidence="2">Belongs to the TonB family.</text>
</comment>
<dbReference type="Pfam" id="PF03544">
    <property type="entry name" value="TonB_C"/>
    <property type="match status" value="1"/>
</dbReference>
<comment type="subcellular location">
    <subcellularLocation>
        <location evidence="1">Cell inner membrane</location>
        <topology evidence="1">Single-pass membrane protein</topology>
        <orientation evidence="1">Periplasmic side</orientation>
    </subcellularLocation>
</comment>
<dbReference type="AlphaFoldDB" id="A0AA37S906"/>
<keyword evidence="9" id="KW-0472">Membrane</keyword>
<evidence type="ECO:0000256" key="4">
    <source>
        <dbReference type="ARBA" id="ARBA00022475"/>
    </source>
</evidence>
<reference evidence="12" key="2">
    <citation type="submission" date="2023-01" db="EMBL/GenBank/DDBJ databases">
        <title>Draft genome sequence of Litoribrevibacter albus strain NBRC 110071.</title>
        <authorList>
            <person name="Sun Q."/>
            <person name="Mori K."/>
        </authorList>
    </citation>
    <scope>NUCLEOTIDE SEQUENCE</scope>
    <source>
        <strain evidence="12">NBRC 110071</strain>
    </source>
</reference>
<proteinExistence type="inferred from homology"/>
<dbReference type="EMBL" id="BSNM01000003">
    <property type="protein sequence ID" value="GLQ30334.1"/>
    <property type="molecule type" value="Genomic_DNA"/>
</dbReference>
<dbReference type="PROSITE" id="PS52015">
    <property type="entry name" value="TONB_CTD"/>
    <property type="match status" value="1"/>
</dbReference>
<comment type="caution">
    <text evidence="12">The sequence shown here is derived from an EMBL/GenBank/DDBJ whole genome shotgun (WGS) entry which is preliminary data.</text>
</comment>
<keyword evidence="13" id="KW-1185">Reference proteome</keyword>
<dbReference type="InterPro" id="IPR037682">
    <property type="entry name" value="TonB_C"/>
</dbReference>
<feature type="region of interest" description="Disordered" evidence="10">
    <location>
        <begin position="127"/>
        <end position="162"/>
    </location>
</feature>